<dbReference type="EMBL" id="AKCV02000004">
    <property type="protein sequence ID" value="TMS59691.1"/>
    <property type="molecule type" value="Genomic_DNA"/>
</dbReference>
<evidence type="ECO:0000313" key="2">
    <source>
        <dbReference type="Proteomes" id="UP000004277"/>
    </source>
</evidence>
<name>A0ACD3SU35_9BURK</name>
<sequence>MNAWLPLTHLGLPCAPAAPRTVAWRGGQPLDHADFRRRIGQWHAAFAHVPGDRVALYFDDAYEFACALYGAWHAGKTVLLPGDTQPGTLARLVPQVSACAGQLPQALMPAEAGEDAGAIPLAPLSLQATRLAVYTSGSSGEPVPIMKTLAQLDTEVQALRAVFTAGNRHGVPGMHDAGHPPARILTTVSHQHLYGLLFGVLWPLAAGRPFVTERIAYPESIVTQLRQHPACWLVSSPTLLSHLPDHLDRQTIRERLHMVFSSGGPLLPGAAMQCRDLLGQAPAEIFGSSETGGIAWRRRADHGDTWNPLPGVQWRIQDTGLLEIRSPYLGDATDWWTTADKAEPVASHGAADGVTGFVLKGRADRIAKIAEKRVSLTALETALSASTHVARARAVILPASSGHTTTTRIGMVVELSASGWQMLHAKGKRAMNAALRDRLMPMVERVALPRQWRYVVRMPLNAQGKTTDAQLQLLFRPGLPPAQWLSRTALQAQVQLDVRGDLLVFDGHFPGAALVPGVAQLHWAEAFARQCFTMPVNFRQANTLKFQLPIVPGARVTLDLDWQAEQQALRFVLHSAAGRHAAGTLLFGDAA</sequence>
<gene>
    <name evidence="1" type="ORF">MW7_000640</name>
</gene>
<dbReference type="Proteomes" id="UP000004277">
    <property type="component" value="Unassembled WGS sequence"/>
</dbReference>
<reference evidence="1" key="1">
    <citation type="submission" date="2019-05" db="EMBL/GenBank/DDBJ databases">
        <title>Revised genome assembly of Burkholderiaceae (previously Ralstonia) sp. PBA.</title>
        <authorList>
            <person name="Gan H.M."/>
        </authorList>
    </citation>
    <scope>NUCLEOTIDE SEQUENCE</scope>
    <source>
        <strain evidence="1">PBA</strain>
    </source>
</reference>
<evidence type="ECO:0000313" key="1">
    <source>
        <dbReference type="EMBL" id="TMS59691.1"/>
    </source>
</evidence>
<accession>A0ACD3SU35</accession>
<comment type="caution">
    <text evidence="1">The sequence shown here is derived from an EMBL/GenBank/DDBJ whole genome shotgun (WGS) entry which is preliminary data.</text>
</comment>
<protein>
    <submittedName>
        <fullName evidence="1">AMP-binding protein</fullName>
    </submittedName>
</protein>
<proteinExistence type="predicted"/>
<organism evidence="1 2">
    <name type="scientific">Imbroritus primus</name>
    <dbReference type="NCBI Taxonomy" id="3058603"/>
    <lineage>
        <taxon>Bacteria</taxon>
        <taxon>Pseudomonadati</taxon>
        <taxon>Pseudomonadota</taxon>
        <taxon>Betaproteobacteria</taxon>
        <taxon>Burkholderiales</taxon>
        <taxon>Burkholderiaceae</taxon>
        <taxon>Imbroritus</taxon>
    </lineage>
</organism>
<keyword evidence="2" id="KW-1185">Reference proteome</keyword>